<dbReference type="RefSeq" id="WP_087444841.1">
    <property type="nucleotide sequence ID" value="NZ_CABMNB010000047.1"/>
</dbReference>
<dbReference type="GO" id="GO:0003700">
    <property type="term" value="F:DNA-binding transcription factor activity"/>
    <property type="evidence" value="ECO:0007669"/>
    <property type="project" value="InterPro"/>
</dbReference>
<evidence type="ECO:0000313" key="6">
    <source>
        <dbReference type="EMBL" id="QDM43985.1"/>
    </source>
</evidence>
<protein>
    <submittedName>
        <fullName evidence="6">Metalloregulator ArsR/SmtB family transcription factor</fullName>
    </submittedName>
</protein>
<dbReference type="InterPro" id="IPR001845">
    <property type="entry name" value="HTH_ArsR_DNA-bd_dom"/>
</dbReference>
<dbReference type="InterPro" id="IPR018656">
    <property type="entry name" value="DUF2087"/>
</dbReference>
<keyword evidence="8" id="KW-1185">Reference proteome</keyword>
<evidence type="ECO:0000259" key="4">
    <source>
        <dbReference type="PROSITE" id="PS50987"/>
    </source>
</evidence>
<dbReference type="AlphaFoldDB" id="A0AAP9J1F5"/>
<dbReference type="GeneID" id="76996511"/>
<dbReference type="InterPro" id="IPR051011">
    <property type="entry name" value="Metal_resp_trans_reg"/>
</dbReference>
<dbReference type="EMBL" id="JAMDMM010000021">
    <property type="protein sequence ID" value="MCY9607577.1"/>
    <property type="molecule type" value="Genomic_DNA"/>
</dbReference>
<organism evidence="6 7">
    <name type="scientific">Paenibacillus thiaminolyticus</name>
    <name type="common">Bacillus thiaminolyticus</name>
    <dbReference type="NCBI Taxonomy" id="49283"/>
    <lineage>
        <taxon>Bacteria</taxon>
        <taxon>Bacillati</taxon>
        <taxon>Bacillota</taxon>
        <taxon>Bacilli</taxon>
        <taxon>Bacillales</taxon>
        <taxon>Paenibacillaceae</taxon>
        <taxon>Paenibacillus</taxon>
    </lineage>
</organism>
<reference evidence="5 8" key="2">
    <citation type="submission" date="2022-05" db="EMBL/GenBank/DDBJ databases">
        <title>Genome Sequencing of Bee-Associated Microbes.</title>
        <authorList>
            <person name="Dunlap C."/>
        </authorList>
    </citation>
    <scope>NUCLEOTIDE SEQUENCE [LARGE SCALE GENOMIC DNA]</scope>
    <source>
        <strain evidence="5 8">NRRL B-14613</strain>
    </source>
</reference>
<dbReference type="Pfam" id="PF09860">
    <property type="entry name" value="DUF2087"/>
    <property type="match status" value="1"/>
</dbReference>
<feature type="domain" description="HTH arsR-type" evidence="4">
    <location>
        <begin position="1"/>
        <end position="96"/>
    </location>
</feature>
<evidence type="ECO:0000313" key="7">
    <source>
        <dbReference type="Proteomes" id="UP000315377"/>
    </source>
</evidence>
<dbReference type="PROSITE" id="PS50987">
    <property type="entry name" value="HTH_ARSR_2"/>
    <property type="match status" value="1"/>
</dbReference>
<reference evidence="6 7" key="1">
    <citation type="submission" date="2019-07" db="EMBL/GenBank/DDBJ databases">
        <title>Paenibacillus thiaminolyticus NRRL B-4156.</title>
        <authorList>
            <person name="Hehnly C."/>
            <person name="Zhang L."/>
        </authorList>
    </citation>
    <scope>NUCLEOTIDE SEQUENCE [LARGE SCALE GENOMIC DNA]</scope>
    <source>
        <strain evidence="6 7">NRRL B-4156</strain>
    </source>
</reference>
<keyword evidence="2" id="KW-0238">DNA-binding</keyword>
<evidence type="ECO:0000313" key="8">
    <source>
        <dbReference type="Proteomes" id="UP001209276"/>
    </source>
</evidence>
<dbReference type="EMBL" id="CP041405">
    <property type="protein sequence ID" value="QDM43985.1"/>
    <property type="molecule type" value="Genomic_DNA"/>
</dbReference>
<name>A0AAP9J1F5_PANTH</name>
<dbReference type="PRINTS" id="PR00778">
    <property type="entry name" value="HTHARSR"/>
</dbReference>
<dbReference type="Proteomes" id="UP000315377">
    <property type="component" value="Chromosome"/>
</dbReference>
<dbReference type="Proteomes" id="UP001209276">
    <property type="component" value="Unassembled WGS sequence"/>
</dbReference>
<keyword evidence="1" id="KW-0805">Transcription regulation</keyword>
<keyword evidence="3" id="KW-0804">Transcription</keyword>
<evidence type="ECO:0000256" key="2">
    <source>
        <dbReference type="ARBA" id="ARBA00023125"/>
    </source>
</evidence>
<dbReference type="CDD" id="cd00090">
    <property type="entry name" value="HTH_ARSR"/>
    <property type="match status" value="1"/>
</dbReference>
<dbReference type="PANTHER" id="PTHR43132:SF2">
    <property type="entry name" value="ARSENICAL RESISTANCE OPERON REPRESSOR ARSR-RELATED"/>
    <property type="match status" value="1"/>
</dbReference>
<dbReference type="SUPFAM" id="SSF46785">
    <property type="entry name" value="Winged helix' DNA-binding domain"/>
    <property type="match status" value="1"/>
</dbReference>
<dbReference type="InterPro" id="IPR036388">
    <property type="entry name" value="WH-like_DNA-bd_sf"/>
</dbReference>
<gene>
    <name evidence="6" type="ORF">FLT43_11100</name>
    <name evidence="5" type="ORF">M5W83_10495</name>
</gene>
<dbReference type="Pfam" id="PF01022">
    <property type="entry name" value="HTH_5"/>
    <property type="match status" value="1"/>
</dbReference>
<evidence type="ECO:0000256" key="3">
    <source>
        <dbReference type="ARBA" id="ARBA00023163"/>
    </source>
</evidence>
<dbReference type="Gene3D" id="1.10.10.10">
    <property type="entry name" value="Winged helix-like DNA-binding domain superfamily/Winged helix DNA-binding domain"/>
    <property type="match status" value="1"/>
</dbReference>
<proteinExistence type="predicted"/>
<dbReference type="InterPro" id="IPR036390">
    <property type="entry name" value="WH_DNA-bd_sf"/>
</dbReference>
<accession>A0AAP9J1F5</accession>
<sequence length="202" mass="23914">MQLEKIVAYHKALSDPTRIKMLVLIAQEEYSGQRLAERLGVTPATITHHAAKLREAALINERRDKNTIYFSLNDYFMKTNATATFDFIYRHAAQKEDSLMQDQEAQQKYQQSVINNFFTADGRLKTIPAQLKKKLIVLEHLVSRLEHGRKYTEPEINAFIRSYHDDFATLRREFVMQHFMYRENSIYELNPPEMWASWRQLK</sequence>
<dbReference type="NCBIfam" id="NF033788">
    <property type="entry name" value="HTH_metalloreg"/>
    <property type="match status" value="1"/>
</dbReference>
<evidence type="ECO:0000313" key="5">
    <source>
        <dbReference type="EMBL" id="MCY9607577.1"/>
    </source>
</evidence>
<evidence type="ECO:0000256" key="1">
    <source>
        <dbReference type="ARBA" id="ARBA00023015"/>
    </source>
</evidence>
<dbReference type="GO" id="GO:0003677">
    <property type="term" value="F:DNA binding"/>
    <property type="evidence" value="ECO:0007669"/>
    <property type="project" value="UniProtKB-KW"/>
</dbReference>
<dbReference type="SMART" id="SM00418">
    <property type="entry name" value="HTH_ARSR"/>
    <property type="match status" value="1"/>
</dbReference>
<dbReference type="PANTHER" id="PTHR43132">
    <property type="entry name" value="ARSENICAL RESISTANCE OPERON REPRESSOR ARSR-RELATED"/>
    <property type="match status" value="1"/>
</dbReference>
<dbReference type="InterPro" id="IPR011991">
    <property type="entry name" value="ArsR-like_HTH"/>
</dbReference>